<organism evidence="1 2">
    <name type="scientific">Cryptolaemus montrouzieri</name>
    <dbReference type="NCBI Taxonomy" id="559131"/>
    <lineage>
        <taxon>Eukaryota</taxon>
        <taxon>Metazoa</taxon>
        <taxon>Ecdysozoa</taxon>
        <taxon>Arthropoda</taxon>
        <taxon>Hexapoda</taxon>
        <taxon>Insecta</taxon>
        <taxon>Pterygota</taxon>
        <taxon>Neoptera</taxon>
        <taxon>Endopterygota</taxon>
        <taxon>Coleoptera</taxon>
        <taxon>Polyphaga</taxon>
        <taxon>Cucujiformia</taxon>
        <taxon>Coccinelloidea</taxon>
        <taxon>Coccinellidae</taxon>
        <taxon>Scymninae</taxon>
        <taxon>Scymnini</taxon>
        <taxon>Cryptolaemus</taxon>
    </lineage>
</organism>
<comment type="caution">
    <text evidence="1">The sequence shown here is derived from an EMBL/GenBank/DDBJ whole genome shotgun (WGS) entry which is preliminary data.</text>
</comment>
<proteinExistence type="predicted"/>
<keyword evidence="2" id="KW-1185">Reference proteome</keyword>
<sequence>RVKESQDTELVNRYNEYSKQIKSDVKMRKQEYYRNEITQNMNNPKEMRKTVNEFSGRGNEGSRNGIESIVMHGREITDEREIASQFNEFFTGVWRKLAQKIKQPLRVHDQQSERSMKSFVLKPTTPREVMKIIKGLKTKNYARH</sequence>
<accession>A0ABD2NVB9</accession>
<feature type="non-terminal residue" evidence="1">
    <location>
        <position position="1"/>
    </location>
</feature>
<evidence type="ECO:0008006" key="3">
    <source>
        <dbReference type="Google" id="ProtNLM"/>
    </source>
</evidence>
<evidence type="ECO:0000313" key="2">
    <source>
        <dbReference type="Proteomes" id="UP001516400"/>
    </source>
</evidence>
<dbReference type="Proteomes" id="UP001516400">
    <property type="component" value="Unassembled WGS sequence"/>
</dbReference>
<dbReference type="AlphaFoldDB" id="A0ABD2NVB9"/>
<gene>
    <name evidence="1" type="ORF">HHI36_005765</name>
</gene>
<name>A0ABD2NVB9_9CUCU</name>
<reference evidence="1 2" key="1">
    <citation type="journal article" date="2021" name="BMC Biol.">
        <title>Horizontally acquired antibacterial genes associated with adaptive radiation of ladybird beetles.</title>
        <authorList>
            <person name="Li H.S."/>
            <person name="Tang X.F."/>
            <person name="Huang Y.H."/>
            <person name="Xu Z.Y."/>
            <person name="Chen M.L."/>
            <person name="Du X.Y."/>
            <person name="Qiu B.Y."/>
            <person name="Chen P.T."/>
            <person name="Zhang W."/>
            <person name="Slipinski A."/>
            <person name="Escalona H.E."/>
            <person name="Waterhouse R.M."/>
            <person name="Zwick A."/>
            <person name="Pang H."/>
        </authorList>
    </citation>
    <scope>NUCLEOTIDE SEQUENCE [LARGE SCALE GENOMIC DNA]</scope>
    <source>
        <strain evidence="1">SYSU2018</strain>
    </source>
</reference>
<evidence type="ECO:0000313" key="1">
    <source>
        <dbReference type="EMBL" id="KAL3282589.1"/>
    </source>
</evidence>
<protein>
    <recommendedName>
        <fullName evidence="3">Mobilization protein</fullName>
    </recommendedName>
</protein>
<dbReference type="EMBL" id="JABFTP020000144">
    <property type="protein sequence ID" value="KAL3282589.1"/>
    <property type="molecule type" value="Genomic_DNA"/>
</dbReference>